<comment type="function">
    <text evidence="1 10">Subunit of the oligosaccharyl transferase (OST) complex that catalyzes the initial transfer of a defined glycan (Glc(3)Man(9)GlcNAc(2) in eukaryotes) from the lipid carrier dolichol-pyrophosphate to an asparagine residue within an Asn-X-Ser/Thr consensus motif in nascent polypeptide chains, the first step in protein N-glycosylation. N-glycosylation occurs cotranslationally and the complex associates with the Sec61 complex at the channel-forming translocon complex that mediates protein translocation across the endoplasmic reticulum (ER). All subunits are required for a maximal enzyme activity.</text>
</comment>
<dbReference type="PANTHER" id="PTHR21049">
    <property type="entry name" value="RIBOPHORIN I"/>
    <property type="match status" value="1"/>
</dbReference>
<proteinExistence type="inferred from homology"/>
<dbReference type="PANTHER" id="PTHR21049:SF0">
    <property type="entry name" value="DOLICHYL-DIPHOSPHOOLIGOSACCHARIDE--PROTEIN GLYCOSYLTRANSFERASE SUBUNIT 1"/>
    <property type="match status" value="1"/>
</dbReference>
<keyword evidence="6 10" id="KW-0732">Signal</keyword>
<dbReference type="InterPro" id="IPR007676">
    <property type="entry name" value="Ribophorin_I"/>
</dbReference>
<name>A0A8J4UXY2_9MYCE</name>
<evidence type="ECO:0000256" key="4">
    <source>
        <dbReference type="ARBA" id="ARBA00008905"/>
    </source>
</evidence>
<keyword evidence="5 10" id="KW-0812">Transmembrane</keyword>
<organism evidence="11 12">
    <name type="scientific">Polysphondylium violaceum</name>
    <dbReference type="NCBI Taxonomy" id="133409"/>
    <lineage>
        <taxon>Eukaryota</taxon>
        <taxon>Amoebozoa</taxon>
        <taxon>Evosea</taxon>
        <taxon>Eumycetozoa</taxon>
        <taxon>Dictyostelia</taxon>
        <taxon>Dictyosteliales</taxon>
        <taxon>Dictyosteliaceae</taxon>
        <taxon>Polysphondylium</taxon>
    </lineage>
</organism>
<dbReference type="Proteomes" id="UP000695562">
    <property type="component" value="Unassembled WGS sequence"/>
</dbReference>
<evidence type="ECO:0000256" key="1">
    <source>
        <dbReference type="ARBA" id="ARBA00002791"/>
    </source>
</evidence>
<evidence type="ECO:0000313" key="12">
    <source>
        <dbReference type="Proteomes" id="UP000695562"/>
    </source>
</evidence>
<feature type="transmembrane region" description="Helical" evidence="10">
    <location>
        <begin position="412"/>
        <end position="430"/>
    </location>
</feature>
<keyword evidence="9 10" id="KW-0472">Membrane</keyword>
<reference evidence="11" key="1">
    <citation type="submission" date="2020-01" db="EMBL/GenBank/DDBJ databases">
        <title>Development of genomics and gene disruption for Polysphondylium violaceum indicates a role for the polyketide synthase stlB in stalk morphogenesis.</title>
        <authorList>
            <person name="Narita B."/>
            <person name="Kawabe Y."/>
            <person name="Kin K."/>
            <person name="Saito T."/>
            <person name="Gibbs R."/>
            <person name="Kuspa A."/>
            <person name="Muzny D."/>
            <person name="Queller D."/>
            <person name="Richards S."/>
            <person name="Strassman J."/>
            <person name="Sucgang R."/>
            <person name="Worley K."/>
            <person name="Schaap P."/>
        </authorList>
    </citation>
    <scope>NUCLEOTIDE SEQUENCE</scope>
    <source>
        <strain evidence="11">QSvi11</strain>
    </source>
</reference>
<dbReference type="OrthoDB" id="310030at2759"/>
<sequence length="448" mass="49899">MKGQVLFFSALALILLISGSMATVASSWVNQDVVRSIDLTSQLSKSTIQIKARALKESSVYQLAIDSSYHSSIQVFDEDSRLPLLVKFDSISHKKVKSEGVLNLKVIVTLMGQMKPYPEHITQTQGQLVKYTDNHYFSTPYKTESQKTTVKLATAKVESASELSPSSVKGNTVSYGPYKNIEAFTVSAMSIHFENNAPFLVITSLIKEYEVSHWGNLAVETHYDVQHKGAALKGAFSRLDFQRQPSPAHIAEIQEIVPKSAADFYYRDSIGNISTSSYTHHPNHLTLKIVPRFPLMGGWKNSFYAGFNLPVGQFLSVDSDTGSYVLNVTFGVGIDNIYVESHTVKFILPEGATDIKVTAPFDVKMSQENRKTYLDTVGRPVLVLHLDHTAAENYQYIQVSYNLSSMAMFHEPLLLIGAVFALCVLIMIYVRFELSISKNNIVVDKKTN</sequence>
<dbReference type="EMBL" id="AJWJ01000412">
    <property type="protein sequence ID" value="KAF2071113.1"/>
    <property type="molecule type" value="Genomic_DNA"/>
</dbReference>
<evidence type="ECO:0000256" key="5">
    <source>
        <dbReference type="ARBA" id="ARBA00022692"/>
    </source>
</evidence>
<comment type="pathway">
    <text evidence="3 10">Protein modification; protein glycosylation.</text>
</comment>
<comment type="subcellular location">
    <subcellularLocation>
        <location evidence="2 10">Endoplasmic reticulum membrane</location>
        <topology evidence="2 10">Single-pass type I membrane protein</topology>
    </subcellularLocation>
</comment>
<keyword evidence="7 10" id="KW-0256">Endoplasmic reticulum</keyword>
<feature type="signal peptide" evidence="10">
    <location>
        <begin position="1"/>
        <end position="22"/>
    </location>
</feature>
<evidence type="ECO:0000256" key="8">
    <source>
        <dbReference type="ARBA" id="ARBA00022989"/>
    </source>
</evidence>
<evidence type="ECO:0000256" key="6">
    <source>
        <dbReference type="ARBA" id="ARBA00022729"/>
    </source>
</evidence>
<gene>
    <name evidence="11" type="ORF">CYY_007578</name>
</gene>
<comment type="caution">
    <text evidence="11">The sequence shown here is derived from an EMBL/GenBank/DDBJ whole genome shotgun (WGS) entry which is preliminary data.</text>
</comment>
<evidence type="ECO:0000256" key="10">
    <source>
        <dbReference type="RuleBase" id="RU361143"/>
    </source>
</evidence>
<evidence type="ECO:0000256" key="7">
    <source>
        <dbReference type="ARBA" id="ARBA00022824"/>
    </source>
</evidence>
<dbReference type="UniPathway" id="UPA00378"/>
<accession>A0A8J4UXY2</accession>
<keyword evidence="12" id="KW-1185">Reference proteome</keyword>
<evidence type="ECO:0000256" key="9">
    <source>
        <dbReference type="ARBA" id="ARBA00023136"/>
    </source>
</evidence>
<evidence type="ECO:0000313" key="11">
    <source>
        <dbReference type="EMBL" id="KAF2071113.1"/>
    </source>
</evidence>
<comment type="subunit">
    <text evidence="10">Component of the oligosaccharyltransferase (OST) complex.</text>
</comment>
<keyword evidence="8 10" id="KW-1133">Transmembrane helix</keyword>
<feature type="chain" id="PRO_5035341022" description="Dolichyl-diphosphooligosaccharide--protein glycosyltransferase subunit 1" evidence="10">
    <location>
        <begin position="23"/>
        <end position="448"/>
    </location>
</feature>
<evidence type="ECO:0000256" key="2">
    <source>
        <dbReference type="ARBA" id="ARBA00004115"/>
    </source>
</evidence>
<protein>
    <recommendedName>
        <fullName evidence="10">Dolichyl-diphosphooligosaccharide--protein glycosyltransferase subunit 1</fullName>
    </recommendedName>
</protein>
<dbReference type="GO" id="GO:0008250">
    <property type="term" value="C:oligosaccharyltransferase complex"/>
    <property type="evidence" value="ECO:0007669"/>
    <property type="project" value="UniProtKB-UniRule"/>
</dbReference>
<comment type="similarity">
    <text evidence="4 10">Belongs to the OST1 family.</text>
</comment>
<dbReference type="GO" id="GO:0018279">
    <property type="term" value="P:protein N-linked glycosylation via asparagine"/>
    <property type="evidence" value="ECO:0007669"/>
    <property type="project" value="TreeGrafter"/>
</dbReference>
<dbReference type="AlphaFoldDB" id="A0A8J4UXY2"/>
<evidence type="ECO:0000256" key="3">
    <source>
        <dbReference type="ARBA" id="ARBA00004922"/>
    </source>
</evidence>
<dbReference type="Pfam" id="PF04597">
    <property type="entry name" value="Ribophorin_I"/>
    <property type="match status" value="1"/>
</dbReference>